<feature type="region of interest" description="Disordered" evidence="2">
    <location>
        <begin position="204"/>
        <end position="231"/>
    </location>
</feature>
<name>A0AAE0Y9A2_9GAST</name>
<feature type="compositionally biased region" description="Low complexity" evidence="2">
    <location>
        <begin position="682"/>
        <end position="691"/>
    </location>
</feature>
<organism evidence="4 5">
    <name type="scientific">Elysia crispata</name>
    <name type="common">lettuce slug</name>
    <dbReference type="NCBI Taxonomy" id="231223"/>
    <lineage>
        <taxon>Eukaryota</taxon>
        <taxon>Metazoa</taxon>
        <taxon>Spiralia</taxon>
        <taxon>Lophotrochozoa</taxon>
        <taxon>Mollusca</taxon>
        <taxon>Gastropoda</taxon>
        <taxon>Heterobranchia</taxon>
        <taxon>Euthyneura</taxon>
        <taxon>Panpulmonata</taxon>
        <taxon>Sacoglossa</taxon>
        <taxon>Placobranchoidea</taxon>
        <taxon>Plakobranchidae</taxon>
        <taxon>Elysia</taxon>
    </lineage>
</organism>
<dbReference type="PANTHER" id="PTHR15832">
    <property type="entry name" value="SHC (SRC HOMOLOGY DOMAIN C-TERMINAL) ADAPTOR HOMOLOG"/>
    <property type="match status" value="1"/>
</dbReference>
<feature type="region of interest" description="Disordered" evidence="2">
    <location>
        <begin position="588"/>
        <end position="719"/>
    </location>
</feature>
<evidence type="ECO:0000256" key="2">
    <source>
        <dbReference type="SAM" id="MobiDB-lite"/>
    </source>
</evidence>
<sequence>MWFNRGPSKSVFSESRHGCVCQWFDQFFQPVSCRPQYIGTFSVSGSDKDVRERQMEAQLEHMRNAQERRPVQLVISAAGVRVILPENNNVFMEHSLKRIWYATCDPEYHQFSFLAREPKTSAEVQYCHAFVTQTPEQAEELIALIGEAFKSTYTEQQQNDKDPKEAQQPKKQPTFHELIEQQVLQQQAKFREIEQEAQSALQQTLNQIATPTPFSERAQSRMEERRRQSEDLSLANFSAAAARRDWVWHTARKCNSLRTAKHEIQRVKHSPERSNSNNNHSSNSSNSNSPASNPNRRSEIPTRQSTPKTSPFKRNSVPPQVPLSSSQPHPLSALAIKESMESKAGSKGSKFKGSPVTALKNEIDRRLAMSNGEEPPPPLPPSLAPVEQQSKQQQYQQQHASSMANRPLPLPPDEGRSPQRLRHQSPHQQAIPSPSFRDLPPTPVQANQRRHHHLMQHQRSLDDYHLPRSSTSPQVVASARPPSGAGTPANPAVRLRDSPRRRQPRPMSEIATSSSGHGGARPGGSSYYEQQRQSLLSNFAASFSLQPHAESGQPSGNLRADGMYIYGPGPAPAPREAEAYSLATAGVEPTSIGGGGVDVGGGSKRGSWAQEEVVHSSPSRQQFYQHQSSPIHHQNGRTSAVHGPREASPSSSSSSSPALTTHHSPGVAASRMHGSPQHHSGHASTSTSHTAPQGESQVLRYQNDSQFVSASAAGKQGPG</sequence>
<accession>A0AAE0Y9A2</accession>
<feature type="compositionally biased region" description="Polar residues" evidence="2">
    <location>
        <begin position="204"/>
        <end position="213"/>
    </location>
</feature>
<feature type="region of interest" description="Disordered" evidence="2">
    <location>
        <begin position="259"/>
        <end position="528"/>
    </location>
</feature>
<feature type="domain" description="PID" evidence="3">
    <location>
        <begin position="36"/>
        <end position="171"/>
    </location>
</feature>
<feature type="compositionally biased region" description="Low complexity" evidence="2">
    <location>
        <begin position="316"/>
        <end position="332"/>
    </location>
</feature>
<protein>
    <recommendedName>
        <fullName evidence="3">PID domain-containing protein</fullName>
    </recommendedName>
</protein>
<feature type="coiled-coil region" evidence="1">
    <location>
        <begin position="176"/>
        <end position="203"/>
    </location>
</feature>
<dbReference type="PROSITE" id="PS01179">
    <property type="entry name" value="PID"/>
    <property type="match status" value="1"/>
</dbReference>
<dbReference type="Pfam" id="PF00640">
    <property type="entry name" value="PID"/>
    <property type="match status" value="1"/>
</dbReference>
<feature type="compositionally biased region" description="Low complexity" evidence="2">
    <location>
        <begin position="273"/>
        <end position="295"/>
    </location>
</feature>
<comment type="caution">
    <text evidence="4">The sequence shown here is derived from an EMBL/GenBank/DDBJ whole genome shotgun (WGS) entry which is preliminary data.</text>
</comment>
<feature type="compositionally biased region" description="Polar residues" evidence="2">
    <location>
        <begin position="616"/>
        <end position="638"/>
    </location>
</feature>
<evidence type="ECO:0000313" key="5">
    <source>
        <dbReference type="Proteomes" id="UP001283361"/>
    </source>
</evidence>
<feature type="compositionally biased region" description="Polar residues" evidence="2">
    <location>
        <begin position="301"/>
        <end position="313"/>
    </location>
</feature>
<feature type="compositionally biased region" description="Basic and acidic residues" evidence="2">
    <location>
        <begin position="218"/>
        <end position="230"/>
    </location>
</feature>
<feature type="compositionally biased region" description="Gly residues" evidence="2">
    <location>
        <begin position="592"/>
        <end position="604"/>
    </location>
</feature>
<feature type="compositionally biased region" description="Low complexity" evidence="2">
    <location>
        <begin position="342"/>
        <end position="354"/>
    </location>
</feature>
<dbReference type="InterPro" id="IPR006020">
    <property type="entry name" value="PTB/PI_dom"/>
</dbReference>
<feature type="compositionally biased region" description="Basic and acidic residues" evidence="2">
    <location>
        <begin position="158"/>
        <end position="168"/>
    </location>
</feature>
<dbReference type="Proteomes" id="UP001283361">
    <property type="component" value="Unassembled WGS sequence"/>
</dbReference>
<feature type="compositionally biased region" description="Low complexity" evidence="2">
    <location>
        <begin position="648"/>
        <end position="657"/>
    </location>
</feature>
<proteinExistence type="predicted"/>
<feature type="compositionally biased region" description="Pro residues" evidence="2">
    <location>
        <begin position="374"/>
        <end position="383"/>
    </location>
</feature>
<evidence type="ECO:0000313" key="4">
    <source>
        <dbReference type="EMBL" id="KAK3737146.1"/>
    </source>
</evidence>
<keyword evidence="1" id="KW-0175">Coiled coil</keyword>
<keyword evidence="5" id="KW-1185">Reference proteome</keyword>
<dbReference type="InterPro" id="IPR011993">
    <property type="entry name" value="PH-like_dom_sf"/>
</dbReference>
<evidence type="ECO:0000256" key="1">
    <source>
        <dbReference type="SAM" id="Coils"/>
    </source>
</evidence>
<dbReference type="AlphaFoldDB" id="A0AAE0Y9A2"/>
<feature type="compositionally biased region" description="Basic and acidic residues" evidence="2">
    <location>
        <begin position="260"/>
        <end position="272"/>
    </location>
</feature>
<feature type="region of interest" description="Disordered" evidence="2">
    <location>
        <begin position="153"/>
        <end position="172"/>
    </location>
</feature>
<evidence type="ECO:0000259" key="3">
    <source>
        <dbReference type="PROSITE" id="PS01179"/>
    </source>
</evidence>
<feature type="compositionally biased region" description="Polar residues" evidence="2">
    <location>
        <begin position="693"/>
        <end position="709"/>
    </location>
</feature>
<dbReference type="Gene3D" id="2.30.29.30">
    <property type="entry name" value="Pleckstrin-homology domain (PH domain)/Phosphotyrosine-binding domain (PTB)"/>
    <property type="match status" value="1"/>
</dbReference>
<feature type="compositionally biased region" description="Low complexity" evidence="2">
    <location>
        <begin position="384"/>
        <end position="398"/>
    </location>
</feature>
<dbReference type="SMART" id="SM00462">
    <property type="entry name" value="PTB"/>
    <property type="match status" value="1"/>
</dbReference>
<dbReference type="SUPFAM" id="SSF50729">
    <property type="entry name" value="PH domain-like"/>
    <property type="match status" value="1"/>
</dbReference>
<dbReference type="EMBL" id="JAWDGP010006665">
    <property type="protein sequence ID" value="KAK3737146.1"/>
    <property type="molecule type" value="Genomic_DNA"/>
</dbReference>
<dbReference type="PANTHER" id="PTHR15832:SF2">
    <property type="entry name" value="SH2 DOMAIN-CONTAINING PROTEIN"/>
    <property type="match status" value="1"/>
</dbReference>
<gene>
    <name evidence="4" type="ORF">RRG08_016451</name>
</gene>
<reference evidence="4" key="1">
    <citation type="journal article" date="2023" name="G3 (Bethesda)">
        <title>A reference genome for the long-term kleptoplast-retaining sea slug Elysia crispata morphotype clarki.</title>
        <authorList>
            <person name="Eastman K.E."/>
            <person name="Pendleton A.L."/>
            <person name="Shaikh M.A."/>
            <person name="Suttiyut T."/>
            <person name="Ogas R."/>
            <person name="Tomko P."/>
            <person name="Gavelis G."/>
            <person name="Widhalm J.R."/>
            <person name="Wisecaver J.H."/>
        </authorList>
    </citation>
    <scope>NUCLEOTIDE SEQUENCE</scope>
    <source>
        <strain evidence="4">ECLA1</strain>
    </source>
</reference>